<dbReference type="InterPro" id="IPR055170">
    <property type="entry name" value="GFO_IDH_MocA-like_dom"/>
</dbReference>
<gene>
    <name evidence="3" type="ORF">GH885_05580</name>
</gene>
<evidence type="ECO:0000259" key="1">
    <source>
        <dbReference type="Pfam" id="PF01408"/>
    </source>
</evidence>
<dbReference type="GO" id="GO:0000166">
    <property type="term" value="F:nucleotide binding"/>
    <property type="evidence" value="ECO:0007669"/>
    <property type="project" value="InterPro"/>
</dbReference>
<sequence>MLRVGIIGLGDISKIHIEAINENAHAELAAVCDIDRSLENSVKGVPFFTDYHAMLDEIVLDCVHICLPHYLHYPATKAAVENGVHVMLEKPLAHQVTDSRAIVELEEKHPDVKICVSLQNRLNETVEELASIIASGKYGELNGLKGIVTWHRPKSYYDVKPWRGSMELAGGGVMINQSIHTLDLLQWFGGKIDSIRGSIDCLLDYGYEVEDTATAHIKYQNGATGLFFATNSHAENSSVELQVIFEHAKLTIKDSILTMMNDNGKEVRLVEDRKLPGTKFYYGASHVKLIDQFYQAIIQDSNDYIHAREAQTSMEMIHLIRESSDAKQTMKMNLFHDQT</sequence>
<dbReference type="SUPFAM" id="SSF51735">
    <property type="entry name" value="NAD(P)-binding Rossmann-fold domains"/>
    <property type="match status" value="1"/>
</dbReference>
<dbReference type="InterPro" id="IPR052515">
    <property type="entry name" value="Gfo/Idh/MocA_Oxidoreductase"/>
</dbReference>
<dbReference type="EMBL" id="WJEE01000008">
    <property type="protein sequence ID" value="MRI65816.1"/>
    <property type="molecule type" value="Genomic_DNA"/>
</dbReference>
<organism evidence="3 4">
    <name type="scientific">Gracilibacillus thailandensis</name>
    <dbReference type="NCBI Taxonomy" id="563735"/>
    <lineage>
        <taxon>Bacteria</taxon>
        <taxon>Bacillati</taxon>
        <taxon>Bacillota</taxon>
        <taxon>Bacilli</taxon>
        <taxon>Bacillales</taxon>
        <taxon>Bacillaceae</taxon>
        <taxon>Gracilibacillus</taxon>
    </lineage>
</organism>
<dbReference type="Pfam" id="PF01408">
    <property type="entry name" value="GFO_IDH_MocA"/>
    <property type="match status" value="1"/>
</dbReference>
<dbReference type="PANTHER" id="PTHR43249">
    <property type="entry name" value="UDP-N-ACETYL-2-AMINO-2-DEOXY-D-GLUCURONATE OXIDASE"/>
    <property type="match status" value="1"/>
</dbReference>
<proteinExistence type="predicted"/>
<comment type="caution">
    <text evidence="3">The sequence shown here is derived from an EMBL/GenBank/DDBJ whole genome shotgun (WGS) entry which is preliminary data.</text>
</comment>
<evidence type="ECO:0000313" key="3">
    <source>
        <dbReference type="EMBL" id="MRI65816.1"/>
    </source>
</evidence>
<evidence type="ECO:0000313" key="4">
    <source>
        <dbReference type="Proteomes" id="UP000435187"/>
    </source>
</evidence>
<dbReference type="AlphaFoldDB" id="A0A6N7R2W2"/>
<dbReference type="Gene3D" id="3.40.50.720">
    <property type="entry name" value="NAD(P)-binding Rossmann-like Domain"/>
    <property type="match status" value="1"/>
</dbReference>
<accession>A0A6N7R2W2</accession>
<dbReference type="SUPFAM" id="SSF55347">
    <property type="entry name" value="Glyceraldehyde-3-phosphate dehydrogenase-like, C-terminal domain"/>
    <property type="match status" value="1"/>
</dbReference>
<reference evidence="3 4" key="1">
    <citation type="submission" date="2019-10" db="EMBL/GenBank/DDBJ databases">
        <title>Gracilibacillus salitolerans sp. nov., a moderate halophile isolated from a saline soil in northwest China.</title>
        <authorList>
            <person name="Gan L."/>
        </authorList>
    </citation>
    <scope>NUCLEOTIDE SEQUENCE [LARGE SCALE GENOMIC DNA]</scope>
    <source>
        <strain evidence="3 4">TP2-8</strain>
    </source>
</reference>
<dbReference type="Pfam" id="PF22725">
    <property type="entry name" value="GFO_IDH_MocA_C3"/>
    <property type="match status" value="1"/>
</dbReference>
<keyword evidence="4" id="KW-1185">Reference proteome</keyword>
<feature type="domain" description="GFO/IDH/MocA-like oxidoreductase" evidence="2">
    <location>
        <begin position="127"/>
        <end position="250"/>
    </location>
</feature>
<dbReference type="RefSeq" id="WP_163578469.1">
    <property type="nucleotide sequence ID" value="NZ_JBHUMW010000003.1"/>
</dbReference>
<dbReference type="Gene3D" id="3.30.360.10">
    <property type="entry name" value="Dihydrodipicolinate Reductase, domain 2"/>
    <property type="match status" value="1"/>
</dbReference>
<feature type="domain" description="Gfo/Idh/MocA-like oxidoreductase N-terminal" evidence="1">
    <location>
        <begin position="2"/>
        <end position="111"/>
    </location>
</feature>
<dbReference type="InterPro" id="IPR000683">
    <property type="entry name" value="Gfo/Idh/MocA-like_OxRdtase_N"/>
</dbReference>
<evidence type="ECO:0000259" key="2">
    <source>
        <dbReference type="Pfam" id="PF22725"/>
    </source>
</evidence>
<name>A0A6N7R2W2_9BACI</name>
<dbReference type="Proteomes" id="UP000435187">
    <property type="component" value="Unassembled WGS sequence"/>
</dbReference>
<dbReference type="InterPro" id="IPR036291">
    <property type="entry name" value="NAD(P)-bd_dom_sf"/>
</dbReference>
<protein>
    <submittedName>
        <fullName evidence="3">Gfo/Idh/MocA family oxidoreductase</fullName>
    </submittedName>
</protein>
<dbReference type="PANTHER" id="PTHR43249:SF1">
    <property type="entry name" value="D-GLUCOSIDE 3-DEHYDROGENASE"/>
    <property type="match status" value="1"/>
</dbReference>